<reference evidence="3" key="2">
    <citation type="submission" date="2019-12" db="EMBL/GenBank/DDBJ databases">
        <title>Complete and Draft Genome Sequences of New Strains and Members of Some Known Species of the Genus Rathayibacter isolated from Plants.</title>
        <authorList>
            <person name="Tarlachkov S.V."/>
            <person name="Starodumova I.P."/>
            <person name="Dorofeeva L.V."/>
            <person name="Prisyazhnaya N.V."/>
            <person name="Leyn S.A."/>
            <person name="Zlamal J.E."/>
            <person name="Elane M.L."/>
            <person name="Osterman A.L."/>
            <person name="Nadler S.A."/>
            <person name="Subbotin S.A."/>
            <person name="Evtushenko L.I."/>
        </authorList>
    </citation>
    <scope>NUCLEOTIDE SEQUENCE</scope>
    <source>
        <strain evidence="3">VKM Ac-2761</strain>
    </source>
</reference>
<reference evidence="2 4" key="1">
    <citation type="submission" date="2015-08" db="EMBL/GenBank/DDBJ databases">
        <title>Draft Genome Sequence of Rathayibacter sp. Strain VKM Ac-2596 Isolated from Leaf Gall Induced by Plant-Parasitic Nematodes.</title>
        <authorList>
            <person name="Vasilenko O.V."/>
            <person name="Starodumova I.P."/>
            <person name="Tarlachkov S.V."/>
            <person name="Dorofeeva L.V."/>
            <person name="Evtushenko L.I."/>
        </authorList>
    </citation>
    <scope>NUCLEOTIDE SEQUENCE [LARGE SCALE GENOMIC DNA]</scope>
    <source>
        <strain evidence="2 4">VKM Ac-2596</strain>
    </source>
</reference>
<evidence type="ECO:0000313" key="4">
    <source>
        <dbReference type="Proteomes" id="UP000076717"/>
    </source>
</evidence>
<accession>A0A166IFS9</accession>
<dbReference type="EMBL" id="LIIN01000010">
    <property type="protein sequence ID" value="KZX22313.1"/>
    <property type="molecule type" value="Genomic_DNA"/>
</dbReference>
<dbReference type="EMBL" id="CP047186">
    <property type="protein sequence ID" value="QHC56138.1"/>
    <property type="molecule type" value="Genomic_DNA"/>
</dbReference>
<name>A0A166IFS9_9MICO</name>
<gene>
    <name evidence="2" type="ORF">ACH61_00554</name>
    <name evidence="3" type="ORF">GSU10_11170</name>
</gene>
<dbReference type="AlphaFoldDB" id="A0A166IFS9"/>
<reference evidence="5" key="3">
    <citation type="submission" date="2019-12" db="EMBL/GenBank/DDBJ databases">
        <title>Complete and draft genome sequences of new strains and members of some known species of the genus Rathayibacter isolated from plants.</title>
        <authorList>
            <person name="Tarlachkov S.V."/>
            <person name="Starodumova I.P."/>
            <person name="Dorofeeva L.V."/>
            <person name="Prisyazhnaya N.V."/>
            <person name="Leyn S."/>
            <person name="Zlamal J."/>
            <person name="Elan M."/>
            <person name="Osterman A.L."/>
            <person name="Nadler S."/>
            <person name="Subbotin S.A."/>
            <person name="Evtushenko L.I."/>
        </authorList>
    </citation>
    <scope>NUCLEOTIDE SEQUENCE [LARGE SCALE GENOMIC DNA]</scope>
    <source>
        <strain evidence="5">VKM Ac-2761</strain>
    </source>
</reference>
<keyword evidence="4" id="KW-1185">Reference proteome</keyword>
<protein>
    <submittedName>
        <fullName evidence="2">Uncharacterized protein</fullName>
    </submittedName>
</protein>
<dbReference type="Proteomes" id="UP000465031">
    <property type="component" value="Chromosome"/>
</dbReference>
<dbReference type="KEGG" id="rte:GSU10_11170"/>
<sequence>MPHPSSLVAPATPLLSRSTSPQKALPIRAVEETIVDEYQDGLRLDRTPERTSSAWSTTRSSRLAATLSSDTHRTDLERFERERLRLLHFQGVPGARTDVA</sequence>
<proteinExistence type="predicted"/>
<evidence type="ECO:0000313" key="5">
    <source>
        <dbReference type="Proteomes" id="UP000465031"/>
    </source>
</evidence>
<evidence type="ECO:0000313" key="2">
    <source>
        <dbReference type="EMBL" id="KZX22313.1"/>
    </source>
</evidence>
<evidence type="ECO:0000256" key="1">
    <source>
        <dbReference type="SAM" id="MobiDB-lite"/>
    </source>
</evidence>
<feature type="region of interest" description="Disordered" evidence="1">
    <location>
        <begin position="1"/>
        <end position="22"/>
    </location>
</feature>
<dbReference type="RefSeq" id="WP_068208220.1">
    <property type="nucleotide sequence ID" value="NZ_CP047186.1"/>
</dbReference>
<organism evidence="2 4">
    <name type="scientific">Rathayibacter tanaceti</name>
    <dbReference type="NCBI Taxonomy" id="1671680"/>
    <lineage>
        <taxon>Bacteria</taxon>
        <taxon>Bacillati</taxon>
        <taxon>Actinomycetota</taxon>
        <taxon>Actinomycetes</taxon>
        <taxon>Micrococcales</taxon>
        <taxon>Microbacteriaceae</taxon>
        <taxon>Rathayibacter</taxon>
    </lineage>
</organism>
<evidence type="ECO:0000313" key="3">
    <source>
        <dbReference type="EMBL" id="QHC56138.1"/>
    </source>
</evidence>
<dbReference type="Proteomes" id="UP000076717">
    <property type="component" value="Unassembled WGS sequence"/>
</dbReference>